<evidence type="ECO:0000256" key="2">
    <source>
        <dbReference type="SAM" id="MobiDB-lite"/>
    </source>
</evidence>
<dbReference type="PANTHER" id="PTHR31377:SF0">
    <property type="entry name" value="AGMATINE DEIMINASE-RELATED"/>
    <property type="match status" value="1"/>
</dbReference>
<dbReference type="EMBL" id="CP042912">
    <property type="protein sequence ID" value="QEG20664.1"/>
    <property type="molecule type" value="Genomic_DNA"/>
</dbReference>
<dbReference type="GO" id="GO:0009446">
    <property type="term" value="P:putrescine biosynthetic process"/>
    <property type="evidence" value="ECO:0007669"/>
    <property type="project" value="InterPro"/>
</dbReference>
<organism evidence="3 4">
    <name type="scientific">Mariniblastus fucicola</name>
    <dbReference type="NCBI Taxonomy" id="980251"/>
    <lineage>
        <taxon>Bacteria</taxon>
        <taxon>Pseudomonadati</taxon>
        <taxon>Planctomycetota</taxon>
        <taxon>Planctomycetia</taxon>
        <taxon>Pirellulales</taxon>
        <taxon>Pirellulaceae</taxon>
        <taxon>Mariniblastus</taxon>
    </lineage>
</organism>
<evidence type="ECO:0000313" key="4">
    <source>
        <dbReference type="Proteomes" id="UP000322214"/>
    </source>
</evidence>
<dbReference type="GO" id="GO:0047632">
    <property type="term" value="F:agmatine deiminase activity"/>
    <property type="evidence" value="ECO:0007669"/>
    <property type="project" value="TreeGrafter"/>
</dbReference>
<dbReference type="EC" id="3.5.3.-" evidence="3"/>
<dbReference type="SUPFAM" id="SSF55909">
    <property type="entry name" value="Pentein"/>
    <property type="match status" value="1"/>
</dbReference>
<name>A0A5B9P3A9_9BACT</name>
<protein>
    <submittedName>
        <fullName evidence="3">Peptidylarginine deiminase</fullName>
        <ecNumber evidence="3">3.5.3.-</ecNumber>
    </submittedName>
</protein>
<dbReference type="Gene3D" id="3.75.10.10">
    <property type="entry name" value="L-arginine/glycine Amidinotransferase, Chain A"/>
    <property type="match status" value="1"/>
</dbReference>
<dbReference type="AlphaFoldDB" id="A0A5B9P3A9"/>
<dbReference type="Pfam" id="PF04371">
    <property type="entry name" value="PAD_porph"/>
    <property type="match status" value="1"/>
</dbReference>
<dbReference type="KEGG" id="mff:MFFC18_05140"/>
<proteinExistence type="predicted"/>
<evidence type="ECO:0000256" key="1">
    <source>
        <dbReference type="ARBA" id="ARBA00022801"/>
    </source>
</evidence>
<evidence type="ECO:0000313" key="3">
    <source>
        <dbReference type="EMBL" id="QEG20664.1"/>
    </source>
</evidence>
<dbReference type="RefSeq" id="WP_084417146.1">
    <property type="nucleotide sequence ID" value="NZ_LWSI01000023.1"/>
</dbReference>
<dbReference type="Proteomes" id="UP000322214">
    <property type="component" value="Chromosome"/>
</dbReference>
<dbReference type="STRING" id="980251.GCA_001642875_02301"/>
<dbReference type="OrthoDB" id="9808013at2"/>
<gene>
    <name evidence="3" type="ORF">MFFC18_05140</name>
</gene>
<feature type="region of interest" description="Disordered" evidence="2">
    <location>
        <begin position="53"/>
        <end position="93"/>
    </location>
</feature>
<accession>A0A5B9P3A9</accession>
<dbReference type="PANTHER" id="PTHR31377">
    <property type="entry name" value="AGMATINE DEIMINASE-RELATED"/>
    <property type="match status" value="1"/>
</dbReference>
<dbReference type="InterPro" id="IPR007466">
    <property type="entry name" value="Peptidyl-Arg-deiminase_porph"/>
</dbReference>
<sequence>MNMATNNSIRVKTGSPVCCLARFTGALVLALSLSCTVFGQLYISSGQSYPPKPAKLANDDAASKEAVTPEEAQRLYNRPKTNPPPKFDPKSKWPRIAGEFEEQNAILISVSELLPQHGGVLKRIAELTENHVPLVILFNDSKQVLEAVKVLRDSKQSLSHISFLHFKLDTVWLRDFGPVLAEKENGVMSIDFFYNGQRPTDDHFPRDWAKLTAAEHNSVPWTIQGGNLLCNGIGLALTTTRIFDDNKVIFKRRPGVNIEQEQQKFVLNEFKQYTNLKHIEVLLPLQNEKTKHVDMFATFVNSKEVLVAKVDPRLDPVNARILDYNAKKLQRIQIDGKPLTVHRIPIPVRRGTSWSPYTNVIVANRLIMMPVMQTDDRATMRDAIEVYRNTFPNHRIATVDITTMAKLQGALHCMSIHVPSYVPLPDDKLVSYQRAVDWAKKQEAKK</sequence>
<keyword evidence="4" id="KW-1185">Reference proteome</keyword>
<reference evidence="3 4" key="1">
    <citation type="submission" date="2019-08" db="EMBL/GenBank/DDBJ databases">
        <title>Deep-cultivation of Planctomycetes and their phenomic and genomic characterization uncovers novel biology.</title>
        <authorList>
            <person name="Wiegand S."/>
            <person name="Jogler M."/>
            <person name="Boedeker C."/>
            <person name="Pinto D."/>
            <person name="Vollmers J."/>
            <person name="Rivas-Marin E."/>
            <person name="Kohn T."/>
            <person name="Peeters S.H."/>
            <person name="Heuer A."/>
            <person name="Rast P."/>
            <person name="Oberbeckmann S."/>
            <person name="Bunk B."/>
            <person name="Jeske O."/>
            <person name="Meyerdierks A."/>
            <person name="Storesund J.E."/>
            <person name="Kallscheuer N."/>
            <person name="Luecker S."/>
            <person name="Lage O.M."/>
            <person name="Pohl T."/>
            <person name="Merkel B.J."/>
            <person name="Hornburger P."/>
            <person name="Mueller R.-W."/>
            <person name="Bruemmer F."/>
            <person name="Labrenz M."/>
            <person name="Spormann A.M."/>
            <person name="Op den Camp H."/>
            <person name="Overmann J."/>
            <person name="Amann R."/>
            <person name="Jetten M.S.M."/>
            <person name="Mascher T."/>
            <person name="Medema M.H."/>
            <person name="Devos D.P."/>
            <person name="Kaster A.-K."/>
            <person name="Ovreas L."/>
            <person name="Rohde M."/>
            <person name="Galperin M.Y."/>
            <person name="Jogler C."/>
        </authorList>
    </citation>
    <scope>NUCLEOTIDE SEQUENCE [LARGE SCALE GENOMIC DNA]</scope>
    <source>
        <strain evidence="3 4">FC18</strain>
    </source>
</reference>
<keyword evidence="1 3" id="KW-0378">Hydrolase</keyword>
<dbReference type="GO" id="GO:0004668">
    <property type="term" value="F:protein-arginine deiminase activity"/>
    <property type="evidence" value="ECO:0007669"/>
    <property type="project" value="InterPro"/>
</dbReference>